<organism evidence="1 2">
    <name type="scientific">Paraburkholderia agricolaris</name>
    <dbReference type="NCBI Taxonomy" id="2152888"/>
    <lineage>
        <taxon>Bacteria</taxon>
        <taxon>Pseudomonadati</taxon>
        <taxon>Pseudomonadota</taxon>
        <taxon>Betaproteobacteria</taxon>
        <taxon>Burkholderiales</taxon>
        <taxon>Burkholderiaceae</taxon>
        <taxon>Paraburkholderia</taxon>
    </lineage>
</organism>
<comment type="caution">
    <text evidence="1">The sequence shown here is derived from an EMBL/GenBank/DDBJ whole genome shotgun (WGS) entry which is preliminary data.</text>
</comment>
<gene>
    <name evidence="1" type="ORF">PQR66_27665</name>
</gene>
<reference evidence="1 2" key="1">
    <citation type="journal article" date="2024" name="Chem. Sci.">
        <title>Discovery of megapolipeptins by genome mining of a Burkholderiales bacteria collection.</title>
        <authorList>
            <person name="Paulo B.S."/>
            <person name="Recchia M.J.J."/>
            <person name="Lee S."/>
            <person name="Fergusson C.H."/>
            <person name="Romanowski S.B."/>
            <person name="Hernandez A."/>
            <person name="Krull N."/>
            <person name="Liu D.Y."/>
            <person name="Cavanagh H."/>
            <person name="Bos A."/>
            <person name="Gray C.A."/>
            <person name="Murphy B.T."/>
            <person name="Linington R.G."/>
            <person name="Eustaquio A.S."/>
        </authorList>
    </citation>
    <scope>NUCLEOTIDE SEQUENCE [LARGE SCALE GENOMIC DNA]</scope>
    <source>
        <strain evidence="1 2">RL16-012-BIC-B</strain>
    </source>
</reference>
<dbReference type="Proteomes" id="UP001629249">
    <property type="component" value="Unassembled WGS sequence"/>
</dbReference>
<keyword evidence="2" id="KW-1185">Reference proteome</keyword>
<dbReference type="EMBL" id="JAQQFN010000023">
    <property type="protein sequence ID" value="MFL9886848.1"/>
    <property type="molecule type" value="Genomic_DNA"/>
</dbReference>
<proteinExistence type="predicted"/>
<sequence>MKSKFNCNARTSAVTVSIRQARPRVGTTHTYELNGTLLHDVLEDGEWITKRAVPAGEVQKRAA</sequence>
<evidence type="ECO:0000313" key="1">
    <source>
        <dbReference type="EMBL" id="MFL9886848.1"/>
    </source>
</evidence>
<name>A0ABW8ZXM5_9BURK</name>
<dbReference type="RefSeq" id="WP_408330629.1">
    <property type="nucleotide sequence ID" value="NZ_JAQQFH010000015.1"/>
</dbReference>
<protein>
    <submittedName>
        <fullName evidence="1">Uncharacterized protein</fullName>
    </submittedName>
</protein>
<evidence type="ECO:0000313" key="2">
    <source>
        <dbReference type="Proteomes" id="UP001629249"/>
    </source>
</evidence>
<accession>A0ABW8ZXM5</accession>